<feature type="domain" description="UspA" evidence="2">
    <location>
        <begin position="148"/>
        <end position="279"/>
    </location>
</feature>
<dbReference type="Gene3D" id="3.40.50.620">
    <property type="entry name" value="HUPs"/>
    <property type="match status" value="2"/>
</dbReference>
<organism evidence="3 4">
    <name type="scientific">Thermomonospora cellulosilytica</name>
    <dbReference type="NCBI Taxonomy" id="1411118"/>
    <lineage>
        <taxon>Bacteria</taxon>
        <taxon>Bacillati</taxon>
        <taxon>Actinomycetota</taxon>
        <taxon>Actinomycetes</taxon>
        <taxon>Streptosporangiales</taxon>
        <taxon>Thermomonosporaceae</taxon>
        <taxon>Thermomonospora</taxon>
    </lineage>
</organism>
<reference evidence="3 4" key="1">
    <citation type="submission" date="2020-08" db="EMBL/GenBank/DDBJ databases">
        <title>Sequencing the genomes of 1000 actinobacteria strains.</title>
        <authorList>
            <person name="Klenk H.-P."/>
        </authorList>
    </citation>
    <scope>NUCLEOTIDE SEQUENCE [LARGE SCALE GENOMIC DNA]</scope>
    <source>
        <strain evidence="3 4">DSM 45823</strain>
    </source>
</reference>
<dbReference type="PRINTS" id="PR01438">
    <property type="entry name" value="UNVRSLSTRESS"/>
</dbReference>
<keyword evidence="4" id="KW-1185">Reference proteome</keyword>
<evidence type="ECO:0000259" key="2">
    <source>
        <dbReference type="Pfam" id="PF00582"/>
    </source>
</evidence>
<dbReference type="AlphaFoldDB" id="A0A7W3R7Q7"/>
<evidence type="ECO:0000313" key="3">
    <source>
        <dbReference type="EMBL" id="MBA9002789.1"/>
    </source>
</evidence>
<dbReference type="Proteomes" id="UP000539313">
    <property type="component" value="Unassembled WGS sequence"/>
</dbReference>
<gene>
    <name evidence="3" type="ORF">HNR21_001671</name>
</gene>
<dbReference type="PANTHER" id="PTHR46268:SF6">
    <property type="entry name" value="UNIVERSAL STRESS PROTEIN UP12"/>
    <property type="match status" value="1"/>
</dbReference>
<comment type="similarity">
    <text evidence="1">Belongs to the universal stress protein A family.</text>
</comment>
<evidence type="ECO:0000256" key="1">
    <source>
        <dbReference type="ARBA" id="ARBA00008791"/>
    </source>
</evidence>
<dbReference type="Pfam" id="PF00582">
    <property type="entry name" value="Usp"/>
    <property type="match status" value="2"/>
</dbReference>
<sequence length="284" mass="29974">MSLPAITVGTDGSPSAARAVGWAADEAARRRLPLRIVHVIDAPDDLLMATAPGMRESAAGAGEATLSEADKLVRDRHPDLAVTTRLESGPIPQVLREQAGEAFMLVLGHRGLGGFTSLLLGSTGLRVAGFAPGPVVIVRGEPSGHGEVLAGVDLFTDNEETLAFAFDEASLRGARLRALYAFQLAETLIAAGDYGDLGEIEDDRRARLEEILTRWRERYPGVQVIAEIVREHPVLALVQASHQADLLVVGARGHGVLQGAFLGSVSHGAIHHAHCPVAVLGPRS</sequence>
<comment type="caution">
    <text evidence="3">The sequence shown here is derived from an EMBL/GenBank/DDBJ whole genome shotgun (WGS) entry which is preliminary data.</text>
</comment>
<proteinExistence type="inferred from homology"/>
<feature type="domain" description="UspA" evidence="2">
    <location>
        <begin position="6"/>
        <end position="139"/>
    </location>
</feature>
<dbReference type="InterPro" id="IPR006016">
    <property type="entry name" value="UspA"/>
</dbReference>
<dbReference type="EMBL" id="JACJII010000001">
    <property type="protein sequence ID" value="MBA9002789.1"/>
    <property type="molecule type" value="Genomic_DNA"/>
</dbReference>
<protein>
    <submittedName>
        <fullName evidence="3">Nucleotide-binding universal stress UspA family protein</fullName>
    </submittedName>
</protein>
<dbReference type="InterPro" id="IPR006015">
    <property type="entry name" value="Universal_stress_UspA"/>
</dbReference>
<dbReference type="SUPFAM" id="SSF52402">
    <property type="entry name" value="Adenine nucleotide alpha hydrolases-like"/>
    <property type="match status" value="2"/>
</dbReference>
<name>A0A7W3R7Q7_9ACTN</name>
<evidence type="ECO:0000313" key="4">
    <source>
        <dbReference type="Proteomes" id="UP000539313"/>
    </source>
</evidence>
<dbReference type="InterPro" id="IPR014729">
    <property type="entry name" value="Rossmann-like_a/b/a_fold"/>
</dbReference>
<dbReference type="PANTHER" id="PTHR46268">
    <property type="entry name" value="STRESS RESPONSE PROTEIN NHAX"/>
    <property type="match status" value="1"/>
</dbReference>
<accession>A0A7W3R7Q7</accession>
<dbReference type="RefSeq" id="WP_220500082.1">
    <property type="nucleotide sequence ID" value="NZ_JACJII010000001.1"/>
</dbReference>